<evidence type="ECO:0000313" key="6">
    <source>
        <dbReference type="Proteomes" id="UP001241072"/>
    </source>
</evidence>
<dbReference type="Pfam" id="PF12802">
    <property type="entry name" value="MarR_2"/>
    <property type="match status" value="1"/>
</dbReference>
<accession>A0ABT9BI93</accession>
<dbReference type="PANTHER" id="PTHR33164">
    <property type="entry name" value="TRANSCRIPTIONAL REGULATOR, MARR FAMILY"/>
    <property type="match status" value="1"/>
</dbReference>
<feature type="domain" description="HTH marR-type" evidence="4">
    <location>
        <begin position="1"/>
        <end position="135"/>
    </location>
</feature>
<dbReference type="InterPro" id="IPR039422">
    <property type="entry name" value="MarR/SlyA-like"/>
</dbReference>
<reference evidence="5 6" key="1">
    <citation type="submission" date="2023-07" db="EMBL/GenBank/DDBJ databases">
        <title>Protaetiibacter sp. nov WY-16 isolated from soil.</title>
        <authorList>
            <person name="Liu B."/>
            <person name="Wan Y."/>
        </authorList>
    </citation>
    <scope>NUCLEOTIDE SEQUENCE [LARGE SCALE GENOMIC DNA]</scope>
    <source>
        <strain evidence="5 6">WY-16</strain>
    </source>
</reference>
<gene>
    <name evidence="5" type="ORF">Q5716_00625</name>
</gene>
<comment type="caution">
    <text evidence="5">The sequence shown here is derived from an EMBL/GenBank/DDBJ whole genome shotgun (WGS) entry which is preliminary data.</text>
</comment>
<dbReference type="EMBL" id="JAUQUB010000001">
    <property type="protein sequence ID" value="MDO7880725.1"/>
    <property type="molecule type" value="Genomic_DNA"/>
</dbReference>
<dbReference type="SUPFAM" id="SSF46785">
    <property type="entry name" value="Winged helix' DNA-binding domain"/>
    <property type="match status" value="1"/>
</dbReference>
<dbReference type="Gene3D" id="1.10.10.10">
    <property type="entry name" value="Winged helix-like DNA-binding domain superfamily/Winged helix DNA-binding domain"/>
    <property type="match status" value="1"/>
</dbReference>
<keyword evidence="1" id="KW-0805">Transcription regulation</keyword>
<dbReference type="InterPro" id="IPR036390">
    <property type="entry name" value="WH_DNA-bd_sf"/>
</dbReference>
<keyword evidence="6" id="KW-1185">Reference proteome</keyword>
<protein>
    <submittedName>
        <fullName evidence="5">MarR family winged helix-turn-helix transcriptional regulator</fullName>
    </submittedName>
</protein>
<evidence type="ECO:0000256" key="3">
    <source>
        <dbReference type="ARBA" id="ARBA00023163"/>
    </source>
</evidence>
<dbReference type="InterPro" id="IPR023187">
    <property type="entry name" value="Tscrpt_reg_MarR-type_CS"/>
</dbReference>
<evidence type="ECO:0000256" key="2">
    <source>
        <dbReference type="ARBA" id="ARBA00023125"/>
    </source>
</evidence>
<dbReference type="RefSeq" id="WP_305001156.1">
    <property type="nucleotide sequence ID" value="NZ_JAUQUB010000001.1"/>
</dbReference>
<name>A0ABT9BI93_9MICO</name>
<evidence type="ECO:0000256" key="1">
    <source>
        <dbReference type="ARBA" id="ARBA00023015"/>
    </source>
</evidence>
<proteinExistence type="predicted"/>
<dbReference type="InterPro" id="IPR036388">
    <property type="entry name" value="WH-like_DNA-bd_sf"/>
</dbReference>
<dbReference type="PANTHER" id="PTHR33164:SF43">
    <property type="entry name" value="HTH-TYPE TRANSCRIPTIONAL REPRESSOR YETL"/>
    <property type="match status" value="1"/>
</dbReference>
<evidence type="ECO:0000313" key="5">
    <source>
        <dbReference type="EMBL" id="MDO7880725.1"/>
    </source>
</evidence>
<keyword evidence="3" id="KW-0804">Transcription</keyword>
<dbReference type="PROSITE" id="PS01117">
    <property type="entry name" value="HTH_MARR_1"/>
    <property type="match status" value="1"/>
</dbReference>
<organism evidence="5 6">
    <name type="scientific">Antiquaquibacter soli</name>
    <dbReference type="NCBI Taxonomy" id="3064523"/>
    <lineage>
        <taxon>Bacteria</taxon>
        <taxon>Bacillati</taxon>
        <taxon>Actinomycetota</taxon>
        <taxon>Actinomycetes</taxon>
        <taxon>Micrococcales</taxon>
        <taxon>Microbacteriaceae</taxon>
        <taxon>Antiquaquibacter</taxon>
    </lineage>
</organism>
<evidence type="ECO:0000259" key="4">
    <source>
        <dbReference type="PROSITE" id="PS50995"/>
    </source>
</evidence>
<dbReference type="PROSITE" id="PS50995">
    <property type="entry name" value="HTH_MARR_2"/>
    <property type="match status" value="1"/>
</dbReference>
<dbReference type="InterPro" id="IPR000835">
    <property type="entry name" value="HTH_MarR-typ"/>
</dbReference>
<dbReference type="Proteomes" id="UP001241072">
    <property type="component" value="Unassembled WGS sequence"/>
</dbReference>
<sequence length="146" mass="16047">MTGSASEFEQLFRDTYRVFHRRDGRRSGLTGASWAVLTHLSLTGPVTVGEAAQHLDRAQSVVSDIVTQLEGKGLVERRADSADRRRTHVWITPEGVDALRADERVLGLDLLTDAFERMPAAEATSLLASLRRLVDAAPATHERTPS</sequence>
<keyword evidence="2" id="KW-0238">DNA-binding</keyword>
<dbReference type="SMART" id="SM00347">
    <property type="entry name" value="HTH_MARR"/>
    <property type="match status" value="1"/>
</dbReference>